<gene>
    <name evidence="6" type="primary">psb28</name>
    <name evidence="6" type="ORF">HCG48_11555</name>
</gene>
<dbReference type="InterPro" id="IPR038676">
    <property type="entry name" value="Psb28_c1_sf"/>
</dbReference>
<dbReference type="GO" id="GO:0015979">
    <property type="term" value="P:photosynthesis"/>
    <property type="evidence" value="ECO:0007669"/>
    <property type="project" value="UniProtKB-KW"/>
</dbReference>
<evidence type="ECO:0000256" key="2">
    <source>
        <dbReference type="ARBA" id="ARBA00022531"/>
    </source>
</evidence>
<keyword evidence="2 5" id="KW-0602">Photosynthesis</keyword>
<reference evidence="6 7" key="1">
    <citation type="submission" date="2020-04" db="EMBL/GenBank/DDBJ databases">
        <authorList>
            <person name="Basu S."/>
            <person name="Maruthanayagam V."/>
            <person name="Chakraborty S."/>
            <person name="Pramanik A."/>
            <person name="Mukherjee J."/>
            <person name="Brink B."/>
        </authorList>
    </citation>
    <scope>NUCLEOTIDE SEQUENCE [LARGE SCALE GENOMIC DNA]</scope>
    <source>
        <strain evidence="6 7">AP17</strain>
    </source>
</reference>
<organism evidence="6 7">
    <name type="scientific">Oxynema aestuarii AP17</name>
    <dbReference type="NCBI Taxonomy" id="2064643"/>
    <lineage>
        <taxon>Bacteria</taxon>
        <taxon>Bacillati</taxon>
        <taxon>Cyanobacteriota</taxon>
        <taxon>Cyanophyceae</taxon>
        <taxon>Oscillatoriophycideae</taxon>
        <taxon>Oscillatoriales</taxon>
        <taxon>Oscillatoriaceae</taxon>
        <taxon>Oxynema</taxon>
        <taxon>Oxynema aestuarii</taxon>
    </lineage>
</organism>
<sequence>MSVSVQFIQGLDEEISGISLRKRRDTGTKMVVLFFERVAAIEKGRSFVNQVDKLFLRDEEGEIQVSPNGIKFTFVDDDTLSQAECSFDVHSEAWERVMRFFHRYADVHGFEFSEPNV</sequence>
<dbReference type="GO" id="GO:0009654">
    <property type="term" value="C:photosystem II oxygen evolving complex"/>
    <property type="evidence" value="ECO:0007669"/>
    <property type="project" value="InterPro"/>
</dbReference>
<evidence type="ECO:0000256" key="3">
    <source>
        <dbReference type="ARBA" id="ARBA00023136"/>
    </source>
</evidence>
<keyword evidence="4 5" id="KW-0604">Photosystem II</keyword>
<dbReference type="PANTHER" id="PTHR34963">
    <property type="match status" value="1"/>
</dbReference>
<dbReference type="RefSeq" id="WP_168569287.1">
    <property type="nucleotide sequence ID" value="NZ_CP051167.1"/>
</dbReference>
<dbReference type="KEGG" id="oxy:HCG48_11555"/>
<evidence type="ECO:0000256" key="5">
    <source>
        <dbReference type="RuleBase" id="RU003509"/>
    </source>
</evidence>
<dbReference type="Proteomes" id="UP000500857">
    <property type="component" value="Chromosome"/>
</dbReference>
<evidence type="ECO:0000256" key="1">
    <source>
        <dbReference type="ARBA" id="ARBA00004170"/>
    </source>
</evidence>
<comment type="similarity">
    <text evidence="5">Belongs to the Psb28 family.</text>
</comment>
<name>A0A6H1TX02_9CYAN</name>
<protein>
    <recommendedName>
        <fullName evidence="5">Photosystem II reaction center Psb28 protein</fullName>
    </recommendedName>
</protein>
<dbReference type="PANTHER" id="PTHR34963:SF2">
    <property type="entry name" value="PHOTOSYSTEM II REACTION CENTER PSB28 PROTEIN, CHLOROPLASTIC"/>
    <property type="match status" value="1"/>
</dbReference>
<dbReference type="InterPro" id="IPR005610">
    <property type="entry name" value="PSII_Psb28_class-1"/>
</dbReference>
<accession>A0A6H1TX02</accession>
<proteinExistence type="inferred from homology"/>
<comment type="subcellular location">
    <subcellularLocation>
        <location evidence="1">Membrane</location>
        <topology evidence="1">Peripheral membrane protein</topology>
    </subcellularLocation>
</comment>
<keyword evidence="7" id="KW-1185">Reference proteome</keyword>
<evidence type="ECO:0000256" key="4">
    <source>
        <dbReference type="ARBA" id="ARBA00023276"/>
    </source>
</evidence>
<dbReference type="Gene3D" id="2.40.30.220">
    <property type="entry name" value="Photosystem II Psb28"/>
    <property type="match status" value="1"/>
</dbReference>
<dbReference type="EMBL" id="CP051167">
    <property type="protein sequence ID" value="QIZ71132.1"/>
    <property type="molecule type" value="Genomic_DNA"/>
</dbReference>
<evidence type="ECO:0000313" key="6">
    <source>
        <dbReference type="EMBL" id="QIZ71132.1"/>
    </source>
</evidence>
<keyword evidence="3" id="KW-0472">Membrane</keyword>
<evidence type="ECO:0000313" key="7">
    <source>
        <dbReference type="Proteomes" id="UP000500857"/>
    </source>
</evidence>
<dbReference type="Pfam" id="PF03912">
    <property type="entry name" value="Psb28"/>
    <property type="match status" value="1"/>
</dbReference>
<dbReference type="NCBIfam" id="TIGR03047">
    <property type="entry name" value="PS_II_psb28"/>
    <property type="match status" value="1"/>
</dbReference>
<dbReference type="AlphaFoldDB" id="A0A6H1TX02"/>